<proteinExistence type="predicted"/>
<reference evidence="1" key="2">
    <citation type="journal article" date="2015" name="Data Brief">
        <title>Shoot transcriptome of the giant reed, Arundo donax.</title>
        <authorList>
            <person name="Barrero R.A."/>
            <person name="Guerrero F.D."/>
            <person name="Moolhuijzen P."/>
            <person name="Goolsby J.A."/>
            <person name="Tidwell J."/>
            <person name="Bellgard S.E."/>
            <person name="Bellgard M.I."/>
        </authorList>
    </citation>
    <scope>NUCLEOTIDE SEQUENCE</scope>
    <source>
        <tissue evidence="1">Shoot tissue taken approximately 20 cm above the soil surface</tissue>
    </source>
</reference>
<evidence type="ECO:0000313" key="1">
    <source>
        <dbReference type="EMBL" id="JAE29829.1"/>
    </source>
</evidence>
<name>A0A0A9H205_ARUDO</name>
<dbReference type="EMBL" id="GBRH01168067">
    <property type="protein sequence ID" value="JAE29829.1"/>
    <property type="molecule type" value="Transcribed_RNA"/>
</dbReference>
<organism evidence="1">
    <name type="scientific">Arundo donax</name>
    <name type="common">Giant reed</name>
    <name type="synonym">Donax arundinaceus</name>
    <dbReference type="NCBI Taxonomy" id="35708"/>
    <lineage>
        <taxon>Eukaryota</taxon>
        <taxon>Viridiplantae</taxon>
        <taxon>Streptophyta</taxon>
        <taxon>Embryophyta</taxon>
        <taxon>Tracheophyta</taxon>
        <taxon>Spermatophyta</taxon>
        <taxon>Magnoliopsida</taxon>
        <taxon>Liliopsida</taxon>
        <taxon>Poales</taxon>
        <taxon>Poaceae</taxon>
        <taxon>PACMAD clade</taxon>
        <taxon>Arundinoideae</taxon>
        <taxon>Arundineae</taxon>
        <taxon>Arundo</taxon>
    </lineage>
</organism>
<sequence length="87" mass="9683">MVLTAMGRSIVSSSITLYCTQSATLCEQARLDHRWRLWPSTLAIPRPPSSAVIKAMFTMSSNGGSITDRLRPPKSYLRIQLPGFMVK</sequence>
<protein>
    <submittedName>
        <fullName evidence="1">Uncharacterized protein</fullName>
    </submittedName>
</protein>
<accession>A0A0A9H205</accession>
<dbReference type="AlphaFoldDB" id="A0A0A9H205"/>
<reference evidence="1" key="1">
    <citation type="submission" date="2014-09" db="EMBL/GenBank/DDBJ databases">
        <authorList>
            <person name="Magalhaes I.L.F."/>
            <person name="Oliveira U."/>
            <person name="Santos F.R."/>
            <person name="Vidigal T.H.D.A."/>
            <person name="Brescovit A.D."/>
            <person name="Santos A.J."/>
        </authorList>
    </citation>
    <scope>NUCLEOTIDE SEQUENCE</scope>
    <source>
        <tissue evidence="1">Shoot tissue taken approximately 20 cm above the soil surface</tissue>
    </source>
</reference>